<sequence length="368" mass="41973">MKIYRKTNLFFCKKVGFLLLFFLNEEEENMSQITEEKKDAYLYGWADPDAIRAYRRRYKSAEKKEKLVTLKQAIEQGVKPGDYIVFGGMGSVRTPMAAVYEIIRQGIGNLTVGAKGSQHDWNLLTAAGLISRAEVAYGFGDEIRGLSRPARTAVENGRLSVISETTNAAFQWRFTAAMKGLSFYPTRTAIGTDTLHYSGSKQIQDPFTGKPIELIPACYPDVVILHVQRADKYGNCQIDGNMTEDFELAHAAKRVIITTEKIIPEEEINRRPDATKIPYFVVDAVVEVPYGSHPNQVPYLYSFDEQHWQEWLDASLTDEGVEEYLNQYIFGTEDHYEYLEKIGGLRILRQLEHIENGIENYPKVAKRR</sequence>
<accession>A0A1G8N9U8</accession>
<name>A0A1G8N9U8_ANEMI</name>
<protein>
    <submittedName>
        <fullName evidence="1">Glutaconate CoA-transferase subunit A</fullName>
    </submittedName>
</protein>
<evidence type="ECO:0000313" key="1">
    <source>
        <dbReference type="EMBL" id="SDI76885.1"/>
    </source>
</evidence>
<organism evidence="1 2">
    <name type="scientific">Aneurinibacillus migulanus</name>
    <name type="common">Bacillus migulanus</name>
    <dbReference type="NCBI Taxonomy" id="47500"/>
    <lineage>
        <taxon>Bacteria</taxon>
        <taxon>Bacillati</taxon>
        <taxon>Bacillota</taxon>
        <taxon>Bacilli</taxon>
        <taxon>Bacillales</taxon>
        <taxon>Paenibacillaceae</taxon>
        <taxon>Aneurinibacillus group</taxon>
        <taxon>Aneurinibacillus</taxon>
    </lineage>
</organism>
<dbReference type="Proteomes" id="UP000182836">
    <property type="component" value="Unassembled WGS sequence"/>
</dbReference>
<dbReference type="InterPro" id="IPR004165">
    <property type="entry name" value="CoA_trans_fam_I"/>
</dbReference>
<dbReference type="EMBL" id="FNED01000007">
    <property type="protein sequence ID" value="SDI76885.1"/>
    <property type="molecule type" value="Genomic_DNA"/>
</dbReference>
<evidence type="ECO:0000313" key="2">
    <source>
        <dbReference type="Proteomes" id="UP000182836"/>
    </source>
</evidence>
<dbReference type="SMART" id="SM00882">
    <property type="entry name" value="CoA_trans"/>
    <property type="match status" value="1"/>
</dbReference>
<dbReference type="SUPFAM" id="SSF100950">
    <property type="entry name" value="NagB/RpiA/CoA transferase-like"/>
    <property type="match status" value="1"/>
</dbReference>
<dbReference type="Pfam" id="PF01144">
    <property type="entry name" value="CoA_trans"/>
    <property type="match status" value="1"/>
</dbReference>
<keyword evidence="1" id="KW-0808">Transferase</keyword>
<dbReference type="GO" id="GO:0008410">
    <property type="term" value="F:CoA-transferase activity"/>
    <property type="evidence" value="ECO:0007669"/>
    <property type="project" value="InterPro"/>
</dbReference>
<dbReference type="InterPro" id="IPR037171">
    <property type="entry name" value="NagB/RpiA_transferase-like"/>
</dbReference>
<dbReference type="Gene3D" id="3.40.1080.10">
    <property type="entry name" value="Glutaconate Coenzyme A-transferase"/>
    <property type="match status" value="1"/>
</dbReference>
<reference evidence="1 2" key="1">
    <citation type="submission" date="2016-10" db="EMBL/GenBank/DDBJ databases">
        <authorList>
            <person name="de Groot N.N."/>
        </authorList>
    </citation>
    <scope>NUCLEOTIDE SEQUENCE [LARGE SCALE GENOMIC DNA]</scope>
    <source>
        <strain evidence="1 2">DSM 2895</strain>
    </source>
</reference>
<gene>
    <name evidence="1" type="ORF">SAMN04487909_107156</name>
</gene>
<dbReference type="AlphaFoldDB" id="A0A1G8N9U8"/>
<dbReference type="Gene3D" id="3.30.30.40">
    <property type="match status" value="1"/>
</dbReference>
<proteinExistence type="predicted"/>